<proteinExistence type="predicted"/>
<evidence type="ECO:0000256" key="1">
    <source>
        <dbReference type="SAM" id="Phobius"/>
    </source>
</evidence>
<keyword evidence="1" id="KW-0472">Membrane</keyword>
<keyword evidence="1" id="KW-0812">Transmembrane</keyword>
<sequence length="70" mass="7937">MSTETLISLAVSFAIISLCIWFVRLVVKQSGKDRTVDPEAVQELMRNVDWSQLDRVLYRPGEKQSAADKP</sequence>
<dbReference type="AlphaFoldDB" id="A0A0X3TPW5"/>
<protein>
    <submittedName>
        <fullName evidence="2">Uncharacterized protein</fullName>
    </submittedName>
</protein>
<gene>
    <name evidence="2" type="ORF">AVO44_15885</name>
</gene>
<dbReference type="Proteomes" id="UP000053690">
    <property type="component" value="Unassembled WGS sequence"/>
</dbReference>
<feature type="transmembrane region" description="Helical" evidence="1">
    <location>
        <begin position="6"/>
        <end position="27"/>
    </location>
</feature>
<comment type="caution">
    <text evidence="2">The sequence shown here is derived from an EMBL/GenBank/DDBJ whole genome shotgun (WGS) entry which is preliminary data.</text>
</comment>
<dbReference type="RefSeq" id="WP_068338823.1">
    <property type="nucleotide sequence ID" value="NZ_LQBP01000008.1"/>
</dbReference>
<reference evidence="3" key="1">
    <citation type="submission" date="2015-12" db="EMBL/GenBank/DDBJ databases">
        <authorList>
            <person name="Zhang G."/>
            <person name="Stingl U."/>
        </authorList>
    </citation>
    <scope>NUCLEOTIDE SEQUENCE [LARGE SCALE GENOMIC DNA]</scope>
    <source>
        <strain evidence="3">ZGT108</strain>
    </source>
</reference>
<dbReference type="EMBL" id="LQBP01000008">
    <property type="protein sequence ID" value="KUJ77802.1"/>
    <property type="molecule type" value="Genomic_DNA"/>
</dbReference>
<evidence type="ECO:0000313" key="3">
    <source>
        <dbReference type="Proteomes" id="UP000053690"/>
    </source>
</evidence>
<keyword evidence="3" id="KW-1185">Reference proteome</keyword>
<dbReference type="STRING" id="1685378.AVO44_15885"/>
<accession>A0A0X3TPW5</accession>
<organism evidence="2 3">
    <name type="scientific">Ruegeria profundi</name>
    <dbReference type="NCBI Taxonomy" id="1685378"/>
    <lineage>
        <taxon>Bacteria</taxon>
        <taxon>Pseudomonadati</taxon>
        <taxon>Pseudomonadota</taxon>
        <taxon>Alphaproteobacteria</taxon>
        <taxon>Rhodobacterales</taxon>
        <taxon>Roseobacteraceae</taxon>
        <taxon>Ruegeria</taxon>
    </lineage>
</organism>
<evidence type="ECO:0000313" key="2">
    <source>
        <dbReference type="EMBL" id="KUJ77802.1"/>
    </source>
</evidence>
<keyword evidence="1" id="KW-1133">Transmembrane helix</keyword>
<name>A0A0X3TPW5_9RHOB</name>